<feature type="non-terminal residue" evidence="1">
    <location>
        <position position="74"/>
    </location>
</feature>
<sequence length="74" mass="8501">AYATSYEERNDITTKTGNPFVKSNCLGDLCGICQDSILTLYAYTYGRDFDRSNNQSTLIRDMLFFNNKKKNVNE</sequence>
<organism evidence="1 2">
    <name type="scientific">Potamilus streckersoni</name>
    <dbReference type="NCBI Taxonomy" id="2493646"/>
    <lineage>
        <taxon>Eukaryota</taxon>
        <taxon>Metazoa</taxon>
        <taxon>Spiralia</taxon>
        <taxon>Lophotrochozoa</taxon>
        <taxon>Mollusca</taxon>
        <taxon>Bivalvia</taxon>
        <taxon>Autobranchia</taxon>
        <taxon>Heteroconchia</taxon>
        <taxon>Palaeoheterodonta</taxon>
        <taxon>Unionida</taxon>
        <taxon>Unionoidea</taxon>
        <taxon>Unionidae</taxon>
        <taxon>Ambleminae</taxon>
        <taxon>Lampsilini</taxon>
        <taxon>Potamilus</taxon>
    </lineage>
</organism>
<name>A0AAE0SUV7_9BIVA</name>
<proteinExistence type="predicted"/>
<comment type="caution">
    <text evidence="1">The sequence shown here is derived from an EMBL/GenBank/DDBJ whole genome shotgun (WGS) entry which is preliminary data.</text>
</comment>
<reference evidence="1" key="3">
    <citation type="submission" date="2023-05" db="EMBL/GenBank/DDBJ databases">
        <authorList>
            <person name="Smith C.H."/>
        </authorList>
    </citation>
    <scope>NUCLEOTIDE SEQUENCE</scope>
    <source>
        <strain evidence="1">CHS0354</strain>
        <tissue evidence="1">Mantle</tissue>
    </source>
</reference>
<keyword evidence="2" id="KW-1185">Reference proteome</keyword>
<evidence type="ECO:0000313" key="2">
    <source>
        <dbReference type="Proteomes" id="UP001195483"/>
    </source>
</evidence>
<accession>A0AAE0SUV7</accession>
<dbReference type="EMBL" id="JAEAOA010002354">
    <property type="protein sequence ID" value="KAK3597983.1"/>
    <property type="molecule type" value="Genomic_DNA"/>
</dbReference>
<dbReference type="AlphaFoldDB" id="A0AAE0SUV7"/>
<reference evidence="1" key="2">
    <citation type="journal article" date="2021" name="Genome Biol. Evol.">
        <title>Developing a high-quality reference genome for a parasitic bivalve with doubly uniparental inheritance (Bivalvia: Unionida).</title>
        <authorList>
            <person name="Smith C.H."/>
        </authorList>
    </citation>
    <scope>NUCLEOTIDE SEQUENCE</scope>
    <source>
        <strain evidence="1">CHS0354</strain>
        <tissue evidence="1">Mantle</tissue>
    </source>
</reference>
<gene>
    <name evidence="1" type="ORF">CHS0354_042334</name>
</gene>
<evidence type="ECO:0000313" key="1">
    <source>
        <dbReference type="EMBL" id="KAK3597983.1"/>
    </source>
</evidence>
<protein>
    <submittedName>
        <fullName evidence="1">Uncharacterized protein</fullName>
    </submittedName>
</protein>
<feature type="non-terminal residue" evidence="1">
    <location>
        <position position="1"/>
    </location>
</feature>
<reference evidence="1" key="1">
    <citation type="journal article" date="2021" name="Genome Biol. Evol.">
        <title>A High-Quality Reference Genome for a Parasitic Bivalve with Doubly Uniparental Inheritance (Bivalvia: Unionida).</title>
        <authorList>
            <person name="Smith C.H."/>
        </authorList>
    </citation>
    <scope>NUCLEOTIDE SEQUENCE</scope>
    <source>
        <strain evidence="1">CHS0354</strain>
    </source>
</reference>
<dbReference type="Proteomes" id="UP001195483">
    <property type="component" value="Unassembled WGS sequence"/>
</dbReference>